<dbReference type="SMART" id="SM00240">
    <property type="entry name" value="FHA"/>
    <property type="match status" value="2"/>
</dbReference>
<evidence type="ECO:0000259" key="2">
    <source>
        <dbReference type="PROSITE" id="PS50006"/>
    </source>
</evidence>
<evidence type="ECO:0000256" key="1">
    <source>
        <dbReference type="SAM" id="Phobius"/>
    </source>
</evidence>
<dbReference type="InterPro" id="IPR050923">
    <property type="entry name" value="Cell_Proc_Reg/RNA_Proc"/>
</dbReference>
<evidence type="ECO:0000313" key="4">
    <source>
        <dbReference type="Proteomes" id="UP000813068"/>
    </source>
</evidence>
<proteinExistence type="predicted"/>
<organism evidence="3 4">
    <name type="scientific">Geopseudomonas aromaticivorans</name>
    <dbReference type="NCBI Taxonomy" id="2849492"/>
    <lineage>
        <taxon>Bacteria</taxon>
        <taxon>Pseudomonadati</taxon>
        <taxon>Pseudomonadota</taxon>
        <taxon>Gammaproteobacteria</taxon>
        <taxon>Pseudomonadales</taxon>
        <taxon>Pseudomonadaceae</taxon>
        <taxon>Geopseudomonas</taxon>
    </lineage>
</organism>
<sequence length="286" mass="30834">MLKLHFKDGRQAPIWLVEERFSIGEDRRNQLVLAEPGIGAFHAEIIQRDGHYFLSDCDSAGGTFVNGQRITTQYQLRPEDQLRIGSVELLLLDPGKAVVRPDATVRWYLQVNSGEQVGKKFHLQPGSLGVGRSSKCELCFGDPELSRRHGEFFLKDDVLEVKDLASANGVYVNRQKVDTAVLTPGDEVRMGSVTLLVIGPKVGARAHEEAEEDEDATQFMKAVDLPKADKPQTAGRAPTANPLRAAAQAEAAAPPAAKADANLLKLALLAGGLLVAAAAAGVLLVR</sequence>
<accession>A0ABS6N0W9</accession>
<feature type="transmembrane region" description="Helical" evidence="1">
    <location>
        <begin position="263"/>
        <end position="285"/>
    </location>
</feature>
<comment type="caution">
    <text evidence="3">The sequence shown here is derived from an EMBL/GenBank/DDBJ whole genome shotgun (WGS) entry which is preliminary data.</text>
</comment>
<dbReference type="EMBL" id="JAHRGL010000062">
    <property type="protein sequence ID" value="MBV2134697.1"/>
    <property type="molecule type" value="Genomic_DNA"/>
</dbReference>
<evidence type="ECO:0000313" key="3">
    <source>
        <dbReference type="EMBL" id="MBV2134697.1"/>
    </source>
</evidence>
<keyword evidence="1" id="KW-0472">Membrane</keyword>
<keyword evidence="4" id="KW-1185">Reference proteome</keyword>
<dbReference type="CDD" id="cd00060">
    <property type="entry name" value="FHA"/>
    <property type="match status" value="2"/>
</dbReference>
<keyword evidence="1" id="KW-0812">Transmembrane</keyword>
<dbReference type="InterPro" id="IPR000253">
    <property type="entry name" value="FHA_dom"/>
</dbReference>
<feature type="domain" description="FHA" evidence="2">
    <location>
        <begin position="21"/>
        <end position="70"/>
    </location>
</feature>
<dbReference type="PANTHER" id="PTHR23308">
    <property type="entry name" value="NUCLEAR INHIBITOR OF PROTEIN PHOSPHATASE-1"/>
    <property type="match status" value="1"/>
</dbReference>
<dbReference type="Pfam" id="PF00498">
    <property type="entry name" value="FHA"/>
    <property type="match status" value="2"/>
</dbReference>
<name>A0ABS6N0W9_9GAMM</name>
<dbReference type="RefSeq" id="WP_217683134.1">
    <property type="nucleotide sequence ID" value="NZ_JAHRGL010000062.1"/>
</dbReference>
<feature type="domain" description="FHA" evidence="2">
    <location>
        <begin position="128"/>
        <end position="177"/>
    </location>
</feature>
<dbReference type="Proteomes" id="UP000813068">
    <property type="component" value="Unassembled WGS sequence"/>
</dbReference>
<gene>
    <name evidence="3" type="ORF">KRX52_18150</name>
</gene>
<keyword evidence="1" id="KW-1133">Transmembrane helix</keyword>
<reference evidence="3 4" key="1">
    <citation type="submission" date="2021-06" db="EMBL/GenBank/DDBJ databases">
        <title>Differences between aerobic and microaerobic xylene degrading microbial communities.</title>
        <authorList>
            <person name="Banerjee S."/>
            <person name="Tancsics A."/>
        </authorList>
    </citation>
    <scope>NUCLEOTIDE SEQUENCE [LARGE SCALE GENOMIC DNA]</scope>
    <source>
        <strain evidence="3 4">MAP12</strain>
    </source>
</reference>
<dbReference type="PROSITE" id="PS50006">
    <property type="entry name" value="FHA_DOMAIN"/>
    <property type="match status" value="2"/>
</dbReference>
<protein>
    <submittedName>
        <fullName evidence="3">FHA domain-containing protein</fullName>
    </submittedName>
</protein>